<dbReference type="AlphaFoldDB" id="A0A4R5UDN2"/>
<sequence>MTQKTYDAGLDDITSTDPQPDRKPDPKTGIDSEVGDIDDVDADAEADDADDDALPGHAGGGLAGG</sequence>
<reference evidence="2 3" key="1">
    <citation type="submission" date="2019-03" db="EMBL/GenBank/DDBJ databases">
        <title>Luteimonas zhaokaii sp.nov., isolated from the rectal contents of Plateau pika in Yushu, Qinghai Province, China.</title>
        <authorList>
            <person name="Zhang G."/>
        </authorList>
    </citation>
    <scope>NUCLEOTIDE SEQUENCE [LARGE SCALE GENOMIC DNA]</scope>
    <source>
        <strain evidence="2 3">THG-MD21</strain>
    </source>
</reference>
<name>A0A4R5UDN2_9GAMM</name>
<evidence type="ECO:0000256" key="1">
    <source>
        <dbReference type="SAM" id="MobiDB-lite"/>
    </source>
</evidence>
<evidence type="ECO:0000313" key="2">
    <source>
        <dbReference type="EMBL" id="TDK33398.1"/>
    </source>
</evidence>
<accession>A0A4R5UDN2</accession>
<protein>
    <submittedName>
        <fullName evidence="2">Uncharacterized protein</fullName>
    </submittedName>
</protein>
<dbReference type="EMBL" id="SMTG01000002">
    <property type="protein sequence ID" value="TDK33398.1"/>
    <property type="molecule type" value="Genomic_DNA"/>
</dbReference>
<proteinExistence type="predicted"/>
<feature type="compositionally biased region" description="Acidic residues" evidence="1">
    <location>
        <begin position="33"/>
        <end position="53"/>
    </location>
</feature>
<feature type="compositionally biased region" description="Basic and acidic residues" evidence="1">
    <location>
        <begin position="19"/>
        <end position="30"/>
    </location>
</feature>
<dbReference type="Proteomes" id="UP000295543">
    <property type="component" value="Unassembled WGS sequence"/>
</dbReference>
<organism evidence="2 3">
    <name type="scientific">Luteimonas terrae</name>
    <dbReference type="NCBI Taxonomy" id="1530191"/>
    <lineage>
        <taxon>Bacteria</taxon>
        <taxon>Pseudomonadati</taxon>
        <taxon>Pseudomonadota</taxon>
        <taxon>Gammaproteobacteria</taxon>
        <taxon>Lysobacterales</taxon>
        <taxon>Lysobacteraceae</taxon>
        <taxon>Luteimonas</taxon>
    </lineage>
</organism>
<evidence type="ECO:0000313" key="3">
    <source>
        <dbReference type="Proteomes" id="UP000295543"/>
    </source>
</evidence>
<keyword evidence="3" id="KW-1185">Reference proteome</keyword>
<dbReference type="RefSeq" id="WP_133392867.1">
    <property type="nucleotide sequence ID" value="NZ_SMTG01000002.1"/>
</dbReference>
<feature type="region of interest" description="Disordered" evidence="1">
    <location>
        <begin position="1"/>
        <end position="65"/>
    </location>
</feature>
<comment type="caution">
    <text evidence="2">The sequence shown here is derived from an EMBL/GenBank/DDBJ whole genome shotgun (WGS) entry which is preliminary data.</text>
</comment>
<gene>
    <name evidence="2" type="ORF">E2F49_05085</name>
</gene>